<protein>
    <recommendedName>
        <fullName evidence="4">HEAT repeat domain-containing protein</fullName>
    </recommendedName>
</protein>
<keyword evidence="3" id="KW-1185">Reference proteome</keyword>
<dbReference type="SUPFAM" id="SSF48371">
    <property type="entry name" value="ARM repeat"/>
    <property type="match status" value="1"/>
</dbReference>
<name>A0A7Y9JI95_9ACTN</name>
<evidence type="ECO:0000313" key="2">
    <source>
        <dbReference type="EMBL" id="NYD49780.1"/>
    </source>
</evidence>
<dbReference type="Gene3D" id="1.25.10.10">
    <property type="entry name" value="Leucine-rich Repeat Variant"/>
    <property type="match status" value="1"/>
</dbReference>
<proteinExistence type="predicted"/>
<dbReference type="InterPro" id="IPR016024">
    <property type="entry name" value="ARM-type_fold"/>
</dbReference>
<evidence type="ECO:0000313" key="3">
    <source>
        <dbReference type="Proteomes" id="UP000529783"/>
    </source>
</evidence>
<dbReference type="EMBL" id="JACCBA010000001">
    <property type="protein sequence ID" value="NYD49780.1"/>
    <property type="molecule type" value="Genomic_DNA"/>
</dbReference>
<evidence type="ECO:0008006" key="4">
    <source>
        <dbReference type="Google" id="ProtNLM"/>
    </source>
</evidence>
<dbReference type="Pfam" id="PF13646">
    <property type="entry name" value="HEAT_2"/>
    <property type="match status" value="1"/>
</dbReference>
<organism evidence="2 3">
    <name type="scientific">Actinomadura luteofluorescens</name>
    <dbReference type="NCBI Taxonomy" id="46163"/>
    <lineage>
        <taxon>Bacteria</taxon>
        <taxon>Bacillati</taxon>
        <taxon>Actinomycetota</taxon>
        <taxon>Actinomycetes</taxon>
        <taxon>Streptosporangiales</taxon>
        <taxon>Thermomonosporaceae</taxon>
        <taxon>Actinomadura</taxon>
    </lineage>
</organism>
<comment type="caution">
    <text evidence="2">The sequence shown here is derived from an EMBL/GenBank/DDBJ whole genome shotgun (WGS) entry which is preliminary data.</text>
</comment>
<reference evidence="2 3" key="1">
    <citation type="submission" date="2020-07" db="EMBL/GenBank/DDBJ databases">
        <title>Sequencing the genomes of 1000 actinobacteria strains.</title>
        <authorList>
            <person name="Klenk H.-P."/>
        </authorList>
    </citation>
    <scope>NUCLEOTIDE SEQUENCE [LARGE SCALE GENOMIC DNA]</scope>
    <source>
        <strain evidence="2 3">DSM 40398</strain>
    </source>
</reference>
<evidence type="ECO:0000256" key="1">
    <source>
        <dbReference type="SAM" id="MobiDB-lite"/>
    </source>
</evidence>
<feature type="region of interest" description="Disordered" evidence="1">
    <location>
        <begin position="238"/>
        <end position="264"/>
    </location>
</feature>
<accession>A0A7Y9JI95</accession>
<sequence>MGEPLAGLDGIDWAGLDHAYGSAEDVPGLLRALSSSDEEKREAAVGELFTNIFHQGSRYGASAAAVPFLVALAADPDTPERTWPLYLASALAIGYDEAHLPSGVDITAWREETARLRNSDPATEARRLDAWVAEAANEQERRARAFDRDHFDFAWALRSVEAELAAYDAVRTVLPTVRTLLGDDDAGVRAAAAYTAGWFPEEASATLSALDALLDAEQDPTVIAHALIAAGLLTGETPPAQSRDHLTTPAASGEQTPHAQTRDRLTVVGPAGGSTALARSREHLVAGPAGGRGFLSRCREHLAAAEPLPRWAAAIVLARLGAADAAVIAELAASSVSPPEGDAAFLEGDLRLYSALALVSLDEVPPDAVDAVLSGLSRTHGDASFPMAEAALRLAFGTPAVPLPRFADLTPAQQRTVRTIAELPPDSWRWGNLLELLRAWGLPTVHDECRRYAGLA</sequence>
<dbReference type="Proteomes" id="UP000529783">
    <property type="component" value="Unassembled WGS sequence"/>
</dbReference>
<dbReference type="InterPro" id="IPR011989">
    <property type="entry name" value="ARM-like"/>
</dbReference>
<feature type="compositionally biased region" description="Polar residues" evidence="1">
    <location>
        <begin position="249"/>
        <end position="259"/>
    </location>
</feature>
<dbReference type="RefSeq" id="WP_179846441.1">
    <property type="nucleotide sequence ID" value="NZ_JACCBA010000001.1"/>
</dbReference>
<dbReference type="AlphaFoldDB" id="A0A7Y9JI95"/>
<gene>
    <name evidence="2" type="ORF">BJY14_005763</name>
</gene>